<name>A0A1T3NQZ2_9ACTN</name>
<dbReference type="STRING" id="159449.B4N89_34170"/>
<dbReference type="Gene3D" id="1.10.10.10">
    <property type="entry name" value="Winged helix-like DNA-binding domain superfamily/Winged helix DNA-binding domain"/>
    <property type="match status" value="1"/>
</dbReference>
<dbReference type="PRINTS" id="PR00035">
    <property type="entry name" value="HTHGNTR"/>
</dbReference>
<protein>
    <submittedName>
        <fullName evidence="5">GntR family transcriptional regulator</fullName>
    </submittedName>
</protein>
<dbReference type="SMART" id="SM00895">
    <property type="entry name" value="FCD"/>
    <property type="match status" value="1"/>
</dbReference>
<dbReference type="InterPro" id="IPR008920">
    <property type="entry name" value="TF_FadR/GntR_C"/>
</dbReference>
<dbReference type="CDD" id="cd07377">
    <property type="entry name" value="WHTH_GntR"/>
    <property type="match status" value="1"/>
</dbReference>
<dbReference type="InterPro" id="IPR036388">
    <property type="entry name" value="WH-like_DNA-bd_sf"/>
</dbReference>
<accession>A0A1T3NQZ2</accession>
<dbReference type="SUPFAM" id="SSF46785">
    <property type="entry name" value="Winged helix' DNA-binding domain"/>
    <property type="match status" value="1"/>
</dbReference>
<dbReference type="PANTHER" id="PTHR43537">
    <property type="entry name" value="TRANSCRIPTIONAL REGULATOR, GNTR FAMILY"/>
    <property type="match status" value="1"/>
</dbReference>
<gene>
    <name evidence="5" type="ORF">B4N89_34170</name>
</gene>
<dbReference type="RefSeq" id="WP_078980346.1">
    <property type="nucleotide sequence ID" value="NZ_MWQN01000002.1"/>
</dbReference>
<dbReference type="InterPro" id="IPR036390">
    <property type="entry name" value="WH_DNA-bd_sf"/>
</dbReference>
<evidence type="ECO:0000259" key="4">
    <source>
        <dbReference type="PROSITE" id="PS50949"/>
    </source>
</evidence>
<keyword evidence="1" id="KW-0805">Transcription regulation</keyword>
<dbReference type="SMART" id="SM00345">
    <property type="entry name" value="HTH_GNTR"/>
    <property type="match status" value="1"/>
</dbReference>
<dbReference type="InterPro" id="IPR011711">
    <property type="entry name" value="GntR_C"/>
</dbReference>
<dbReference type="GO" id="GO:0003677">
    <property type="term" value="F:DNA binding"/>
    <property type="evidence" value="ECO:0007669"/>
    <property type="project" value="UniProtKB-KW"/>
</dbReference>
<dbReference type="PROSITE" id="PS50949">
    <property type="entry name" value="HTH_GNTR"/>
    <property type="match status" value="1"/>
</dbReference>
<dbReference type="SUPFAM" id="SSF48008">
    <property type="entry name" value="GntR ligand-binding domain-like"/>
    <property type="match status" value="1"/>
</dbReference>
<feature type="domain" description="HTH gntR-type" evidence="4">
    <location>
        <begin position="9"/>
        <end position="76"/>
    </location>
</feature>
<dbReference type="Gene3D" id="1.20.120.530">
    <property type="entry name" value="GntR ligand-binding domain-like"/>
    <property type="match status" value="1"/>
</dbReference>
<dbReference type="AlphaFoldDB" id="A0A1T3NQZ2"/>
<dbReference type="EMBL" id="MWQN01000002">
    <property type="protein sequence ID" value="OPC79130.1"/>
    <property type="molecule type" value="Genomic_DNA"/>
</dbReference>
<evidence type="ECO:0000256" key="3">
    <source>
        <dbReference type="ARBA" id="ARBA00023163"/>
    </source>
</evidence>
<evidence type="ECO:0000313" key="6">
    <source>
        <dbReference type="Proteomes" id="UP000190037"/>
    </source>
</evidence>
<evidence type="ECO:0000313" key="5">
    <source>
        <dbReference type="EMBL" id="OPC79130.1"/>
    </source>
</evidence>
<comment type="caution">
    <text evidence="5">The sequence shown here is derived from an EMBL/GenBank/DDBJ whole genome shotgun (WGS) entry which is preliminary data.</text>
</comment>
<dbReference type="PANTHER" id="PTHR43537:SF24">
    <property type="entry name" value="GLUCONATE OPERON TRANSCRIPTIONAL REPRESSOR"/>
    <property type="match status" value="1"/>
</dbReference>
<dbReference type="InterPro" id="IPR000524">
    <property type="entry name" value="Tscrpt_reg_HTH_GntR"/>
</dbReference>
<reference evidence="5 6" key="1">
    <citation type="submission" date="2017-03" db="EMBL/GenBank/DDBJ databases">
        <title>Draft genome sequence of Streptomyces scabrisporus NF3, endophyte isolated from Amphipterygium adstringens.</title>
        <authorList>
            <person name="Vazquez M."/>
            <person name="Ceapa C.D."/>
            <person name="Rodriguez Luna D."/>
            <person name="Sanchez Esquivel S."/>
        </authorList>
    </citation>
    <scope>NUCLEOTIDE SEQUENCE [LARGE SCALE GENOMIC DNA]</scope>
    <source>
        <strain evidence="5 6">NF3</strain>
    </source>
</reference>
<keyword evidence="2" id="KW-0238">DNA-binding</keyword>
<keyword evidence="3" id="KW-0804">Transcription</keyword>
<dbReference type="Pfam" id="PF00392">
    <property type="entry name" value="GntR"/>
    <property type="match status" value="1"/>
</dbReference>
<dbReference type="GO" id="GO:0003700">
    <property type="term" value="F:DNA-binding transcription factor activity"/>
    <property type="evidence" value="ECO:0007669"/>
    <property type="project" value="InterPro"/>
</dbReference>
<sequence>MSSLQSSADIKSEQIAAEIRDAIRLGTLRRGTLYSARELGERFGASRTPVREALLKLADLGLVRIERNRGARVLGPDGRGVVELCSLRVLLEPPACRSAAAVMTTRDDEELAAQLAIMAAHPDAGPEYFAADEKLHDVILRAGGNRRLAKFVGELRQTLALDGRLSVPRYQSVETALREHTDIVEALRRRDGVAAESAMRKHVVRSGELLVSNTGEDSWGLVAEWRRWVGIAETTGERPLS</sequence>
<evidence type="ECO:0000256" key="2">
    <source>
        <dbReference type="ARBA" id="ARBA00023125"/>
    </source>
</evidence>
<dbReference type="Pfam" id="PF07729">
    <property type="entry name" value="FCD"/>
    <property type="match status" value="1"/>
</dbReference>
<keyword evidence="6" id="KW-1185">Reference proteome</keyword>
<evidence type="ECO:0000256" key="1">
    <source>
        <dbReference type="ARBA" id="ARBA00023015"/>
    </source>
</evidence>
<organism evidence="5 6">
    <name type="scientific">Embleya scabrispora</name>
    <dbReference type="NCBI Taxonomy" id="159449"/>
    <lineage>
        <taxon>Bacteria</taxon>
        <taxon>Bacillati</taxon>
        <taxon>Actinomycetota</taxon>
        <taxon>Actinomycetes</taxon>
        <taxon>Kitasatosporales</taxon>
        <taxon>Streptomycetaceae</taxon>
        <taxon>Embleya</taxon>
    </lineage>
</organism>
<proteinExistence type="predicted"/>
<dbReference type="Proteomes" id="UP000190037">
    <property type="component" value="Unassembled WGS sequence"/>
</dbReference>